<accession>A0A060URK9</accession>
<dbReference type="EMBL" id="LT841305">
    <property type="protein sequence ID" value="SMH64876.1"/>
    <property type="molecule type" value="Genomic_DNA"/>
</dbReference>
<reference evidence="2 3" key="3">
    <citation type="submission" date="2017-03" db="EMBL/GenBank/DDBJ databases">
        <authorList>
            <person name="Regsiter A."/>
            <person name="William W."/>
        </authorList>
    </citation>
    <scope>NUCLEOTIDE SEQUENCE [LARGE SCALE GENOMIC DNA]</scope>
    <source>
        <strain evidence="2">PRJEB5721</strain>
    </source>
</reference>
<dbReference type="Proteomes" id="UP000193925">
    <property type="component" value="Chromosome AFERRI"/>
</dbReference>
<evidence type="ECO:0000313" key="2">
    <source>
        <dbReference type="EMBL" id="SMH64876.1"/>
    </source>
</evidence>
<protein>
    <submittedName>
        <fullName evidence="1">Uncharacterized protein</fullName>
    </submittedName>
</protein>
<dbReference type="EMBL" id="CCCS020000017">
    <property type="protein sequence ID" value="CDQ09209.1"/>
    <property type="molecule type" value="Genomic_DNA"/>
</dbReference>
<gene>
    <name evidence="2" type="ORF">AFERRI_10910</name>
    <name evidence="1" type="ORF">AFERRI_240043</name>
</gene>
<dbReference type="AlphaFoldDB" id="A0A060URK9"/>
<proteinExistence type="predicted"/>
<evidence type="ECO:0000313" key="1">
    <source>
        <dbReference type="EMBL" id="CDQ09209.1"/>
    </source>
</evidence>
<reference evidence="1" key="2">
    <citation type="submission" date="2014-07" db="EMBL/GenBank/DDBJ databases">
        <title>Initial genome analysis of the psychrotolerant acidophile Acidithiobacillus ferrivorans CF27: insights into iron and sulfur oxidation pathways and into biofilm formation.</title>
        <authorList>
            <person name="Talla E."/>
            <person name="Hedrich S."/>
            <person name="Mangenot S."/>
            <person name="Ji B."/>
            <person name="Johnson D.B."/>
            <person name="Barbe V."/>
            <person name="Bonnefoy V."/>
        </authorList>
    </citation>
    <scope>NUCLEOTIDE SEQUENCE [LARGE SCALE GENOMIC DNA]</scope>
    <source>
        <strain evidence="1">CF27</strain>
    </source>
</reference>
<keyword evidence="3" id="KW-1185">Reference proteome</keyword>
<reference evidence="1" key="1">
    <citation type="submission" date="2014-03" db="EMBL/GenBank/DDBJ databases">
        <authorList>
            <person name="Genoscope - CEA"/>
        </authorList>
    </citation>
    <scope>NUCLEOTIDE SEQUENCE [LARGE SCALE GENOMIC DNA]</scope>
    <source>
        <strain evidence="1">CF27</strain>
    </source>
</reference>
<organism evidence="1">
    <name type="scientific">Acidithiobacillus ferrivorans</name>
    <dbReference type="NCBI Taxonomy" id="160808"/>
    <lineage>
        <taxon>Bacteria</taxon>
        <taxon>Pseudomonadati</taxon>
        <taxon>Pseudomonadota</taxon>
        <taxon>Acidithiobacillia</taxon>
        <taxon>Acidithiobacillales</taxon>
        <taxon>Acidithiobacillaceae</taxon>
        <taxon>Acidithiobacillus</taxon>
    </lineage>
</organism>
<sequence length="65" mass="7412">MCGSQKIDGLNGFLWRDHTGGLFWMAPVNRSQKKAEWLFYVSKTRCGYTGKTGFPKCRIFGKPAH</sequence>
<evidence type="ECO:0000313" key="3">
    <source>
        <dbReference type="Proteomes" id="UP000193925"/>
    </source>
</evidence>
<name>A0A060URK9_9PROT</name>